<dbReference type="AlphaFoldDB" id="A0A947D7M0"/>
<keyword evidence="5" id="KW-1185">Reference proteome</keyword>
<evidence type="ECO:0000256" key="1">
    <source>
        <dbReference type="ARBA" id="ARBA00022612"/>
    </source>
</evidence>
<comment type="caution">
    <text evidence="4">The sequence shown here is derived from an EMBL/GenBank/DDBJ whole genome shotgun (WGS) entry which is preliminary data.</text>
</comment>
<evidence type="ECO:0000259" key="3">
    <source>
        <dbReference type="Pfam" id="PF10145"/>
    </source>
</evidence>
<feature type="domain" description="Phage tail tape measure protein" evidence="3">
    <location>
        <begin position="128"/>
        <end position="309"/>
    </location>
</feature>
<dbReference type="RefSeq" id="WP_261970386.1">
    <property type="nucleotide sequence ID" value="NZ_JAHHZF010000010.1"/>
</dbReference>
<name>A0A947D7M0_9HYPH</name>
<dbReference type="EMBL" id="JAHHZF010000010">
    <property type="protein sequence ID" value="MBT9291863.1"/>
    <property type="molecule type" value="Genomic_DNA"/>
</dbReference>
<feature type="region of interest" description="Disordered" evidence="2">
    <location>
        <begin position="533"/>
        <end position="577"/>
    </location>
</feature>
<keyword evidence="1" id="KW-1188">Viral release from host cell</keyword>
<evidence type="ECO:0000313" key="4">
    <source>
        <dbReference type="EMBL" id="MBT9291863.1"/>
    </source>
</evidence>
<gene>
    <name evidence="4" type="ORF">KL771_20530</name>
</gene>
<reference evidence="4 5" key="1">
    <citation type="submission" date="2021-06" db="EMBL/GenBank/DDBJ databases">
        <authorList>
            <person name="Grouzdev D.S."/>
            <person name="Koziaeva V."/>
        </authorList>
    </citation>
    <scope>NUCLEOTIDE SEQUENCE [LARGE SCALE GENOMIC DNA]</scope>
    <source>
        <strain evidence="4 5">22</strain>
    </source>
</reference>
<evidence type="ECO:0000313" key="5">
    <source>
        <dbReference type="Proteomes" id="UP000766595"/>
    </source>
</evidence>
<dbReference type="Pfam" id="PF10145">
    <property type="entry name" value="PhageMin_Tail"/>
    <property type="match status" value="1"/>
</dbReference>
<proteinExistence type="predicted"/>
<accession>A0A947D7M0</accession>
<dbReference type="PANTHER" id="PTHR37813:SF1">
    <property type="entry name" value="FELS-2 PROPHAGE PROTEIN"/>
    <property type="match status" value="1"/>
</dbReference>
<protein>
    <submittedName>
        <fullName evidence="4">Phage tail tape measure protein</fullName>
    </submittedName>
</protein>
<feature type="region of interest" description="Disordered" evidence="2">
    <location>
        <begin position="632"/>
        <end position="654"/>
    </location>
</feature>
<feature type="compositionally biased region" description="Pro residues" evidence="2">
    <location>
        <begin position="552"/>
        <end position="561"/>
    </location>
</feature>
<sequence>MGDIRSTLTMQLLNQVSGPAARMRRDLHELDATARKAQGRRTLGVGAGSGIGTGSGAGLGAGVGAAGTVLAGSGRMLAGAIGGYAVGSTAFDGYRRFADFERRLTRVGLTADATAGMIARARPQLKATAREVGLTQSEVLGGVEALVAAGRSLPDAMAFLPSVARTAQAAGAEIVDIANSADALGTSLKIPAKSMQQAFDILVAGGKAGKFELKDMARYLPSLAPAAAAIGMSGTEGLRKMVAMLQVIRAQTGSAEEAAASANNIFAKMESEETAKKFSKMGVDLRKEMTKARQEGRDLLEVFLDLSTRALKGDLSKLPQLFQDMEFARGMRALLAQRGELQRLGHALRSVDGTTLKDLGQVSGDAAAGLKRLTDAWDTALRSLGRLADSAGVSSLLSGLGSAAESAATSFDHLGRSLGALGEGRIRDGVRDLAKAVEDPLRFLSGERGGVLGAVQDRIDARMDNEVATKEARLKQMIGVFETTAKRIDEKYRGRTIPAEIARMREQAVADMMALQAEIARLKSMRQSAEIGGRLPGLQPYGSLDDAGPLDIPKPPAPPTDRLPIRKPTPEERRKPLSSMIVPVAPLDDPTRGLPETIRQNGEAAVAEAKAIAARIQAAFDAVHPVIRPRVEAPSGFNGGFAPPGNYGDDGGRR</sequence>
<evidence type="ECO:0000256" key="2">
    <source>
        <dbReference type="SAM" id="MobiDB-lite"/>
    </source>
</evidence>
<dbReference type="PANTHER" id="PTHR37813">
    <property type="entry name" value="FELS-2 PROPHAGE PROTEIN"/>
    <property type="match status" value="1"/>
</dbReference>
<dbReference type="InterPro" id="IPR010090">
    <property type="entry name" value="Phage_tape_meas"/>
</dbReference>
<dbReference type="NCBIfam" id="TIGR01760">
    <property type="entry name" value="tape_meas_TP901"/>
    <property type="match status" value="1"/>
</dbReference>
<organism evidence="4 5">
    <name type="scientific">Prosthecodimorpha staleyi</name>
    <dbReference type="NCBI Taxonomy" id="2840188"/>
    <lineage>
        <taxon>Bacteria</taxon>
        <taxon>Pseudomonadati</taxon>
        <taxon>Pseudomonadota</taxon>
        <taxon>Alphaproteobacteria</taxon>
        <taxon>Hyphomicrobiales</taxon>
        <taxon>Ancalomicrobiaceae</taxon>
        <taxon>Prosthecodimorpha</taxon>
    </lineage>
</organism>
<dbReference type="Proteomes" id="UP000766595">
    <property type="component" value="Unassembled WGS sequence"/>
</dbReference>